<dbReference type="InterPro" id="IPR027417">
    <property type="entry name" value="P-loop_NTPase"/>
</dbReference>
<dbReference type="Gene3D" id="1.10.10.10">
    <property type="entry name" value="Winged helix-like DNA-binding domain superfamily/Winged helix DNA-binding domain"/>
    <property type="match status" value="1"/>
</dbReference>
<dbReference type="InterPro" id="IPR036388">
    <property type="entry name" value="WH-like_DNA-bd_sf"/>
</dbReference>
<dbReference type="Pfam" id="PF03704">
    <property type="entry name" value="BTAD"/>
    <property type="match status" value="1"/>
</dbReference>
<proteinExistence type="predicted"/>
<accession>A0A3N2H3T1</accession>
<dbReference type="AlphaFoldDB" id="A0A3N2H3T1"/>
<dbReference type="SUPFAM" id="SSF52540">
    <property type="entry name" value="P-loop containing nucleoside triphosphate hydrolases"/>
    <property type="match status" value="1"/>
</dbReference>
<organism evidence="2 3">
    <name type="scientific">Amycolatopsis thermoflava</name>
    <dbReference type="NCBI Taxonomy" id="84480"/>
    <lineage>
        <taxon>Bacteria</taxon>
        <taxon>Bacillati</taxon>
        <taxon>Actinomycetota</taxon>
        <taxon>Actinomycetes</taxon>
        <taxon>Pseudonocardiales</taxon>
        <taxon>Pseudonocardiaceae</taxon>
        <taxon>Amycolatopsis</taxon>
        <taxon>Amycolatopsis methanolica group</taxon>
    </lineage>
</organism>
<dbReference type="InterPro" id="IPR011990">
    <property type="entry name" value="TPR-like_helical_dom_sf"/>
</dbReference>
<dbReference type="InterPro" id="IPR058852">
    <property type="entry name" value="HTH_77"/>
</dbReference>
<dbReference type="Gene3D" id="1.25.40.10">
    <property type="entry name" value="Tetratricopeptide repeat domain"/>
    <property type="match status" value="2"/>
</dbReference>
<name>A0A3N2H3T1_9PSEU</name>
<dbReference type="Pfam" id="PF25872">
    <property type="entry name" value="HTH_77"/>
    <property type="match status" value="1"/>
</dbReference>
<gene>
    <name evidence="2" type="ORF">EDD35_5122</name>
</gene>
<keyword evidence="3" id="KW-1185">Reference proteome</keyword>
<evidence type="ECO:0000313" key="3">
    <source>
        <dbReference type="Proteomes" id="UP000274843"/>
    </source>
</evidence>
<protein>
    <submittedName>
        <fullName evidence="2">Putative ATPase</fullName>
    </submittedName>
</protein>
<evidence type="ECO:0000259" key="1">
    <source>
        <dbReference type="SMART" id="SM01043"/>
    </source>
</evidence>
<dbReference type="PANTHER" id="PTHR47691:SF3">
    <property type="entry name" value="HTH-TYPE TRANSCRIPTIONAL REGULATOR RV0890C-RELATED"/>
    <property type="match status" value="1"/>
</dbReference>
<feature type="domain" description="Bacterial transcriptional activator" evidence="1">
    <location>
        <begin position="110"/>
        <end position="248"/>
    </location>
</feature>
<dbReference type="SMART" id="SM01043">
    <property type="entry name" value="BTAD"/>
    <property type="match status" value="1"/>
</dbReference>
<evidence type="ECO:0000313" key="2">
    <source>
        <dbReference type="EMBL" id="ROS42725.1"/>
    </source>
</evidence>
<dbReference type="InterPro" id="IPR005158">
    <property type="entry name" value="BTAD"/>
</dbReference>
<sequence length="1056" mass="112591">MGRAQPGEDAARIRQAGPVTVELTLLPRVACRGREITAPRLRDLLALLAGDLTTGCGTGRLVDGLWPDEQPENPVKALQILVSRARSQLGPDLIASTPAGYRLTLEPAQVDAAALLQHASAARTDDPATALAEADAGLALWDGTADDGLDPLSTLRRERRSAHRFLVRARGLALSRLGRHAEAVEPLTAAAADRPRDEEVLLELLRSESGTAGPSAALARFESYRRELRDQLGTDPGPELQAWQRETLAGERPAVRHGIPHEPNPLLGRADDIAAITQLLRRSRVTSIVGPGGLGKTRLAHSIGRDAEQPLVHFVALAGVRADADVAGHVATALAVGEARRTPGPPPPDDLTGIAEVLGAAPALLILDNCEHVLDGVAELVGALVSMTRDLRVLVTSRAPLGLSSESVYPLPELDLDTSIELFAQRARAARPDADLPADTVAALCRHLDGLPLAVELAAARVRVLSVAEIARRLTDRFALLRGGPRDAPQRHRTLQAVVDWSWHLLDEHAQAAMRALSVFPGGFTEDAARHLLGGRDTLDVLAELSGQSLLKVVDTPVGARFRMLETVREFSAARLGEAGGTARATADFLAWARDFGLAHHEPVFGPDPYTASERIRAEQDNLVTAMRLGIERADGATVAATAAALGALWTADSNYSRLAALTTEVPAVLARFHPKPEFVEVTRTAATVCATATFMLQGPRAVRSLVVLRRLPEAPPTTLVRALSTVLSALPGIDRRVLDALGASDQPLLAFVAHAVHSYWWETAGDGERALASAVRMLDAAGDSGLPWVRLMARARLGELYLQRGEPDEATRHLSVAMRVLAELAPWPDTIGIRWGLMLAALQSGAVDEAERWLAKTSPGGGEDRFDVITFDLGVRAEISLARNEIDQGLALWRQAVARQRDSGVLPLPDAPGLDAWTLELLCVTVIAHAQHGRLDLVADLVAELPPLAPPLFSESAAKVPAYLIGMAVRGTLLLTLGVLALDRGDRTGVRLVALAERLGFLRNFQPTMTPAGFRAAAEKADGPAYADAVSEYAGLGPDDLRLAALDLLSAWVPG</sequence>
<dbReference type="Gene3D" id="3.40.50.300">
    <property type="entry name" value="P-loop containing nucleotide triphosphate hydrolases"/>
    <property type="match status" value="1"/>
</dbReference>
<dbReference type="SUPFAM" id="SSF48452">
    <property type="entry name" value="TPR-like"/>
    <property type="match status" value="2"/>
</dbReference>
<comment type="caution">
    <text evidence="2">The sequence shown here is derived from an EMBL/GenBank/DDBJ whole genome shotgun (WGS) entry which is preliminary data.</text>
</comment>
<dbReference type="Proteomes" id="UP000274843">
    <property type="component" value="Unassembled WGS sequence"/>
</dbReference>
<reference evidence="2 3" key="1">
    <citation type="submission" date="2018-11" db="EMBL/GenBank/DDBJ databases">
        <title>Sequencing the genomes of 1000 actinobacteria strains.</title>
        <authorList>
            <person name="Klenk H.-P."/>
        </authorList>
    </citation>
    <scope>NUCLEOTIDE SEQUENCE [LARGE SCALE GENOMIC DNA]</scope>
    <source>
        <strain evidence="2 3">DSM 44348</strain>
    </source>
</reference>
<dbReference type="EMBL" id="RKHY01000001">
    <property type="protein sequence ID" value="ROS42725.1"/>
    <property type="molecule type" value="Genomic_DNA"/>
</dbReference>
<dbReference type="PANTHER" id="PTHR47691">
    <property type="entry name" value="REGULATOR-RELATED"/>
    <property type="match status" value="1"/>
</dbReference>